<dbReference type="Gene3D" id="3.40.50.410">
    <property type="entry name" value="von Willebrand factor, type A domain"/>
    <property type="match status" value="1"/>
</dbReference>
<dbReference type="PROSITE" id="PS50234">
    <property type="entry name" value="VWFA"/>
    <property type="match status" value="1"/>
</dbReference>
<feature type="compositionally biased region" description="Polar residues" evidence="1">
    <location>
        <begin position="405"/>
        <end position="416"/>
    </location>
</feature>
<dbReference type="PANTHER" id="PTHR22796:SF1">
    <property type="entry name" value="VWFA DOMAIN-CONTAINING PROTEIN"/>
    <property type="match status" value="1"/>
</dbReference>
<feature type="compositionally biased region" description="Low complexity" evidence="1">
    <location>
        <begin position="9"/>
        <end position="24"/>
    </location>
</feature>
<dbReference type="InterPro" id="IPR027417">
    <property type="entry name" value="P-loop_NTPase"/>
</dbReference>
<dbReference type="EMBL" id="JAKWFO010000001">
    <property type="protein sequence ID" value="KAI9639236.1"/>
    <property type="molecule type" value="Genomic_DNA"/>
</dbReference>
<dbReference type="SUPFAM" id="SSF52540">
    <property type="entry name" value="P-loop containing nucleoside triphosphate hydrolases"/>
    <property type="match status" value="1"/>
</dbReference>
<dbReference type="Gene3D" id="3.40.50.300">
    <property type="entry name" value="P-loop containing nucleotide triphosphate hydrolases"/>
    <property type="match status" value="1"/>
</dbReference>
<organism evidence="3 4">
    <name type="scientific">Dioszegia hungarica</name>
    <dbReference type="NCBI Taxonomy" id="4972"/>
    <lineage>
        <taxon>Eukaryota</taxon>
        <taxon>Fungi</taxon>
        <taxon>Dikarya</taxon>
        <taxon>Basidiomycota</taxon>
        <taxon>Agaricomycotina</taxon>
        <taxon>Tremellomycetes</taxon>
        <taxon>Tremellales</taxon>
        <taxon>Bulleribasidiaceae</taxon>
        <taxon>Dioszegia</taxon>
    </lineage>
</organism>
<dbReference type="Proteomes" id="UP001164286">
    <property type="component" value="Unassembled WGS sequence"/>
</dbReference>
<dbReference type="InterPro" id="IPR002035">
    <property type="entry name" value="VWF_A"/>
</dbReference>
<dbReference type="InterPro" id="IPR036465">
    <property type="entry name" value="vWFA_dom_sf"/>
</dbReference>
<dbReference type="SMART" id="SM00327">
    <property type="entry name" value="VWA"/>
    <property type="match status" value="1"/>
</dbReference>
<dbReference type="RefSeq" id="XP_052949013.1">
    <property type="nucleotide sequence ID" value="XM_053087797.1"/>
</dbReference>
<feature type="region of interest" description="Disordered" evidence="1">
    <location>
        <begin position="391"/>
        <end position="428"/>
    </location>
</feature>
<evidence type="ECO:0000259" key="2">
    <source>
        <dbReference type="PROSITE" id="PS50234"/>
    </source>
</evidence>
<dbReference type="Pfam" id="PF13519">
    <property type="entry name" value="VWA_2"/>
    <property type="match status" value="1"/>
</dbReference>
<dbReference type="CDD" id="cd00198">
    <property type="entry name" value="vWFA"/>
    <property type="match status" value="1"/>
</dbReference>
<evidence type="ECO:0000256" key="1">
    <source>
        <dbReference type="SAM" id="MobiDB-lite"/>
    </source>
</evidence>
<gene>
    <name evidence="3" type="ORF">MKK02DRAFT_29339</name>
</gene>
<evidence type="ECO:0000313" key="4">
    <source>
        <dbReference type="Proteomes" id="UP001164286"/>
    </source>
</evidence>
<evidence type="ECO:0000313" key="3">
    <source>
        <dbReference type="EMBL" id="KAI9639236.1"/>
    </source>
</evidence>
<keyword evidence="4" id="KW-1185">Reference proteome</keyword>
<dbReference type="SUPFAM" id="SSF53300">
    <property type="entry name" value="vWA-like"/>
    <property type="match status" value="1"/>
</dbReference>
<feature type="domain" description="VWFA" evidence="2">
    <location>
        <begin position="2436"/>
        <end position="2658"/>
    </location>
</feature>
<dbReference type="PANTHER" id="PTHR22796">
    <property type="entry name" value="URG4-RELATED"/>
    <property type="match status" value="1"/>
</dbReference>
<name>A0AA38HGP2_9TREE</name>
<feature type="region of interest" description="Disordered" evidence="1">
    <location>
        <begin position="488"/>
        <end position="539"/>
    </location>
</feature>
<accession>A0AA38HGP2</accession>
<feature type="region of interest" description="Disordered" evidence="1">
    <location>
        <begin position="2691"/>
        <end position="2715"/>
    </location>
</feature>
<comment type="caution">
    <text evidence="3">The sequence shown here is derived from an EMBL/GenBank/DDBJ whole genome shotgun (WGS) entry which is preliminary data.</text>
</comment>
<dbReference type="GeneID" id="77727002"/>
<sequence length="2715" mass="299195">MRVPDPDSSPDTSPGGSPSIDPTGLPRVASSISFGSIAIEDEFDMFHASTTETDGMSQASLPLDLLNCHTGGDTEQEGLAFHENKEKGEDENKVTTENTVDMTEVDNDQAEHTKVNNEDEQVLQQSDETIKTAVSTPAGPVSEADMSFGNITRAEAEGLKEVSHSLTVAQWFLVVKLYKFPTDAAQISRSALYGSSGSAQVPSSYWHPNTSDVRGLQGAWALGPPGPAALPAPSRPLPGTFGGPLLGGFTLSRPAQSEAARSDFFNNTGILLRKDKRSAQAGAHDDAISHVSGSDDFELDSNMSDISYDSDESHSTRKPAEDAYQQSMAQHRAPLSYAKAAAGEGKGTTSQSRQEQAQPAKAQPKGLKEVASPGMPEWMLRLQQELLGPAKTEEPVQAAEPVAPTASTETDKTTPAQRAPAASPEVTLGSSVEQAVLAEEATGQNSADAAQDQNTLKAPAVPAVDITPELTARSPEVVPVIQAVETVTPPSQSLPQLPADAPPLHTQPAAPATATADTSSASAKPSSPAEPTGEFDPSANDLLRQMHNTFRLLDLYPEHGTGGLVEKILIDQNEVVRVSNYACPGTARSIDRINFTMLDGAVISIRGVFGDRERLAQYLVELGVVDASLLNVLIHADERDATKPYMRSGLYFVALPGNSSIVFFWPEQTTWDRSAIRNVVSNRVTFMRYLSQMSDQLYCFVSQAQLSELDLSQFRIDHEDEDSDDEPATAFDFSVQRTSHQEEGIHLAEESRMMHVNLTSRSKTAVPTGIAADLRPRLVTGLKGVGVMTAKYCKGKEETISHKGAYRSSVVMQRVIETSDVQLSSDMKLADLVALVKCGWFGVVPGAETHLKQIMDASKGRVETAHTTNLGARRTEVDSLKPIYTAAAEAFVVNFIAARFPNFTADLVLPQRSGDPPTNASVASQAATQWEAITTLHDSSKVKDDLQQPITGSAWQNGKVAFLEAAHILDRNPDMKSADRQTLLLKLAEVIDGKTGEAAKLTSDKKKKGWWRIIASLPASLGLADTFDAIRAAQEYQDDAKFIRYLTDRPSYPFHLDGSASGLLQLAREAMIRRRDDMIAKCVDHVHKKRMDKVKQAAAVEKHQLEADENVKCAKEYVDWVNILLGASHVKDANRSTVVLRAFVPEKFGWKSYIVSYDETTVSPPEIWFEILPVGVSEVQLQKLAGEDLYNPQLELRLTNAVTFGLAPHFSVRSVFYLDARQTKYLVIADDTRTRKLCFFLTDTRKVARQLEHAKVGDDCLTAVDLSRREVAVVSSQDLSIIRYRISEDGLSCEREGEVDLKKWYEPGTRFIQAAFLTGQQDIVLVDSTNRVRIYSTISQQCRPASLDLASFDPSIMISTTDGGAFLSASNDAVQTRLRGHMASSFGARQDGHDLGLPLSPSSDVAVFAPGSSSRMLLLLLDADAEVVRWSRLILTKENSDLQLRPTSTKRQKESSAGPTQSPLLGVFEEMWTRFPIVAAIDRDNLDLSIRQPRSLTLLQPTPGSISQSDFAGQWQKMVTDFKRRTKKPTKRILEDMILRVDDHIDPNGAASCYRFGQWLVNMCCLIPLHLAVAKDKRFIPLNQGKDDIQWERSLVGADVSKVAKSISLGWYEAILAQYYRGKPVRVISSLGNQSVGKSYMLNHIANTSFAGAAGRTTEGVWMAVAPTKDCIYVLLDFEGVNSPERHPQEDMLLVLFNAALSNLVLFRNHLNVSRELKTMFKAYQQSASVFDPAANPKLFNGKLCMIIKDVIASDVDAAWLEFFTKFQDMVEEEGEDNFISKLHRNQMRIVPWPVIQDPKFYSYFEKHIIGNLSQSKPTWTSAGDFLETLKLLEAKLKASDWTSLDSSMIAQRIDRLRHILPVAIAHGVSNPAEKEPLMDTESGTAIIPEGEHIFDQLEILSSKDGSATACFKAMYRKFVLSSPRSTSDPSWRDSFLAEVTVALERRIATVTEWSDKNTQNLPSDSNDVIQWRAEVKRAVEDLRKQYRFCAQTCKNCNLICTQLRDHEIKEHDCYTNHQCDQKCEYREDHEDEEVRPLPLCSLRAMHDGKHICDPTVHTCGAACDMEASCKSRCTKTSEHIVEGHLCSAKSHSCNNACDFDDNQGYKCQGRCILSFDEKHARHECQDRNACPMTCALCPRLCAENDHFHGSIFGAIHLCGQEHGCDEECEQPGICEIAAEPHSVQSMFQGVHSSFEYTKHTQVAKRLKCAKKIPAGAITHAGESYTTRPHVHSNTNSFHYCEQRCPSCKYYCNLPIGHTQTEHDTSHGSMTSTRWSIPEGQEMEMNGRKFVQGEEGAPMLCNMFCQGQTRHTHIDKCRSHAACVPDEEHEHIDKRVEPNPDIAKDYITHKIHWQRAAFKDPYSQSDKKQFELCDAQCPGDEHNSVDGTRAQPSYCTLKMFHPPAYNAASPPGGGYISGDGHMYTCKNPILQQRTFHIIFVLDRSGSMTCRDRGPMRDAPSFQAIARSSNNRYGAVIAACYSFWSSRQAVIASSGPSATRRDAYSVILFNERPTVVVENDYTSSADDLLSTCLRVSAGGGTNFAAALDQAQTTMLTNWAPERTPVIIFLSDGECSIRDQDIYPVCRQAVAQGKPLNFHSVSFGPDGASTSLKRMSDIGKEVYQSVPRDPLAPPGDGCSFSTALDTVSLATTFLGIADSLKKPRGVEVLEKLHTVEFVLWLMLVIAVGPSQGPVSSSGNKGRGHFASPDPFLEENEI</sequence>
<feature type="region of interest" description="Disordered" evidence="1">
    <location>
        <begin position="279"/>
        <end position="370"/>
    </location>
</feature>
<feature type="compositionally biased region" description="Low complexity" evidence="1">
    <location>
        <begin position="502"/>
        <end position="532"/>
    </location>
</feature>
<feature type="compositionally biased region" description="Low complexity" evidence="1">
    <location>
        <begin position="356"/>
        <end position="365"/>
    </location>
</feature>
<feature type="compositionally biased region" description="Basic and acidic residues" evidence="1">
    <location>
        <begin position="311"/>
        <end position="321"/>
    </location>
</feature>
<proteinExistence type="predicted"/>
<reference evidence="3" key="1">
    <citation type="journal article" date="2022" name="G3 (Bethesda)">
        <title>High quality genome of the basidiomycete yeast Dioszegia hungarica PDD-24b-2 isolated from cloud water.</title>
        <authorList>
            <person name="Jarrige D."/>
            <person name="Haridas S."/>
            <person name="Bleykasten-Grosshans C."/>
            <person name="Joly M."/>
            <person name="Nadalig T."/>
            <person name="Sancelme M."/>
            <person name="Vuilleumier S."/>
            <person name="Grigoriev I.V."/>
            <person name="Amato P."/>
            <person name="Bringel F."/>
        </authorList>
    </citation>
    <scope>NUCLEOTIDE SEQUENCE</scope>
    <source>
        <strain evidence="3">PDD-24b-2</strain>
    </source>
</reference>
<protein>
    <recommendedName>
        <fullName evidence="2">VWFA domain-containing protein</fullName>
    </recommendedName>
</protein>
<feature type="region of interest" description="Disordered" evidence="1">
    <location>
        <begin position="1"/>
        <end position="28"/>
    </location>
</feature>